<evidence type="ECO:0000259" key="4">
    <source>
        <dbReference type="PROSITE" id="PS50995"/>
    </source>
</evidence>
<sequence length="157" mass="17749">MQTKSQTEAPAVHDLAQVRSRFGRLIGSVYRQWRRQVDLSFKAQGLSDATRMPLVVLYAKDQALLQKELAQALHLETSSLVRVLDQLRRMELVDWSNDPDDRRTKRIALTPGGREAAAQIVDKSLEIEQQILAGLSAEELAITRATLEKIARRFGEL</sequence>
<dbReference type="Proteomes" id="UP001561046">
    <property type="component" value="Unassembled WGS sequence"/>
</dbReference>
<dbReference type="Pfam" id="PF13463">
    <property type="entry name" value="HTH_27"/>
    <property type="match status" value="1"/>
</dbReference>
<dbReference type="PROSITE" id="PS50995">
    <property type="entry name" value="HTH_MARR_2"/>
    <property type="match status" value="1"/>
</dbReference>
<gene>
    <name evidence="5" type="ORF">AB6724_19995</name>
</gene>
<reference evidence="5 6" key="1">
    <citation type="journal article" date="2013" name="Int. J. Syst. Evol. Microbiol.">
        <title>Comamonas guangdongensis sp. nov., isolated from subterranean forest sediment, and emended description of the genus Comamonas.</title>
        <authorList>
            <person name="Zhang J."/>
            <person name="Wang Y."/>
            <person name="Zhou S."/>
            <person name="Wu C."/>
            <person name="He J."/>
            <person name="Li F."/>
        </authorList>
    </citation>
    <scope>NUCLEOTIDE SEQUENCE [LARGE SCALE GENOMIC DNA]</scope>
    <source>
        <strain evidence="5 6">CCTCC AB2011133</strain>
    </source>
</reference>
<keyword evidence="3" id="KW-0804">Transcription</keyword>
<feature type="domain" description="HTH marR-type" evidence="4">
    <location>
        <begin position="19"/>
        <end position="152"/>
    </location>
</feature>
<evidence type="ECO:0000256" key="2">
    <source>
        <dbReference type="ARBA" id="ARBA00023125"/>
    </source>
</evidence>
<dbReference type="Gene3D" id="1.10.10.10">
    <property type="entry name" value="Winged helix-like DNA-binding domain superfamily/Winged helix DNA-binding domain"/>
    <property type="match status" value="1"/>
</dbReference>
<dbReference type="PRINTS" id="PR00598">
    <property type="entry name" value="HTHMARR"/>
</dbReference>
<accession>A0ABV4A0A6</accession>
<dbReference type="PANTHER" id="PTHR42756:SF1">
    <property type="entry name" value="TRANSCRIPTIONAL REPRESSOR OF EMRAB OPERON"/>
    <property type="match status" value="1"/>
</dbReference>
<dbReference type="InterPro" id="IPR000835">
    <property type="entry name" value="HTH_MarR-typ"/>
</dbReference>
<name>A0ABV4A0A6_9BURK</name>
<keyword evidence="2" id="KW-0238">DNA-binding</keyword>
<evidence type="ECO:0000313" key="5">
    <source>
        <dbReference type="EMBL" id="MEX8195123.1"/>
    </source>
</evidence>
<dbReference type="SMART" id="SM00347">
    <property type="entry name" value="HTH_MARR"/>
    <property type="match status" value="1"/>
</dbReference>
<dbReference type="RefSeq" id="WP_369340300.1">
    <property type="nucleotide sequence ID" value="NZ_JBFYGN010000033.1"/>
</dbReference>
<keyword evidence="1" id="KW-0805">Transcription regulation</keyword>
<dbReference type="EMBL" id="JBFYGN010000033">
    <property type="protein sequence ID" value="MEX8195123.1"/>
    <property type="molecule type" value="Genomic_DNA"/>
</dbReference>
<organism evidence="5 6">
    <name type="scientific">Comamonas guangdongensis</name>
    <dbReference type="NCBI Taxonomy" id="510515"/>
    <lineage>
        <taxon>Bacteria</taxon>
        <taxon>Pseudomonadati</taxon>
        <taxon>Pseudomonadota</taxon>
        <taxon>Betaproteobacteria</taxon>
        <taxon>Burkholderiales</taxon>
        <taxon>Comamonadaceae</taxon>
        <taxon>Comamonas</taxon>
    </lineage>
</organism>
<dbReference type="PANTHER" id="PTHR42756">
    <property type="entry name" value="TRANSCRIPTIONAL REGULATOR, MARR"/>
    <property type="match status" value="1"/>
</dbReference>
<keyword evidence="6" id="KW-1185">Reference proteome</keyword>
<comment type="caution">
    <text evidence="5">The sequence shown here is derived from an EMBL/GenBank/DDBJ whole genome shotgun (WGS) entry which is preliminary data.</text>
</comment>
<dbReference type="InterPro" id="IPR036388">
    <property type="entry name" value="WH-like_DNA-bd_sf"/>
</dbReference>
<protein>
    <submittedName>
        <fullName evidence="5">MarR family winged helix-turn-helix transcriptional regulator</fullName>
    </submittedName>
</protein>
<dbReference type="SUPFAM" id="SSF46785">
    <property type="entry name" value="Winged helix' DNA-binding domain"/>
    <property type="match status" value="1"/>
</dbReference>
<dbReference type="InterPro" id="IPR036390">
    <property type="entry name" value="WH_DNA-bd_sf"/>
</dbReference>
<evidence type="ECO:0000256" key="3">
    <source>
        <dbReference type="ARBA" id="ARBA00023163"/>
    </source>
</evidence>
<proteinExistence type="predicted"/>
<evidence type="ECO:0000256" key="1">
    <source>
        <dbReference type="ARBA" id="ARBA00023015"/>
    </source>
</evidence>
<evidence type="ECO:0000313" key="6">
    <source>
        <dbReference type="Proteomes" id="UP001561046"/>
    </source>
</evidence>